<organism evidence="1 2">
    <name type="scientific">Vigna unguiculata</name>
    <name type="common">Cowpea</name>
    <dbReference type="NCBI Taxonomy" id="3917"/>
    <lineage>
        <taxon>Eukaryota</taxon>
        <taxon>Viridiplantae</taxon>
        <taxon>Streptophyta</taxon>
        <taxon>Embryophyta</taxon>
        <taxon>Tracheophyta</taxon>
        <taxon>Spermatophyta</taxon>
        <taxon>Magnoliopsida</taxon>
        <taxon>eudicotyledons</taxon>
        <taxon>Gunneridae</taxon>
        <taxon>Pentapetalae</taxon>
        <taxon>rosids</taxon>
        <taxon>fabids</taxon>
        <taxon>Fabales</taxon>
        <taxon>Fabaceae</taxon>
        <taxon>Papilionoideae</taxon>
        <taxon>50 kb inversion clade</taxon>
        <taxon>NPAAA clade</taxon>
        <taxon>indigoferoid/millettioid clade</taxon>
        <taxon>Phaseoleae</taxon>
        <taxon>Vigna</taxon>
    </lineage>
</organism>
<evidence type="ECO:0000313" key="1">
    <source>
        <dbReference type="EMBL" id="QCE06151.1"/>
    </source>
</evidence>
<protein>
    <submittedName>
        <fullName evidence="1">Uncharacterized protein</fullName>
    </submittedName>
</protein>
<evidence type="ECO:0000313" key="2">
    <source>
        <dbReference type="Proteomes" id="UP000501690"/>
    </source>
</evidence>
<dbReference type="EMBL" id="CP039353">
    <property type="protein sequence ID" value="QCE06151.1"/>
    <property type="molecule type" value="Genomic_DNA"/>
</dbReference>
<dbReference type="AlphaFoldDB" id="A0A4D6MZW7"/>
<keyword evidence="2" id="KW-1185">Reference proteome</keyword>
<name>A0A4D6MZW7_VIGUN</name>
<gene>
    <name evidence="1" type="ORF">DEO72_LG9g1162</name>
</gene>
<sequence length="105" mass="11863">MEEVTTSHTVNGEKEPAQHCVEANLNHTKQVPVNSDVEIIVQPNVKMNVDPNMEHLDQILLETLEDSNEDKEMTYISINDRIKSLVDAFKKFKNTQAGQSSKSQP</sequence>
<proteinExistence type="predicted"/>
<dbReference type="Proteomes" id="UP000501690">
    <property type="component" value="Linkage Group LG9"/>
</dbReference>
<accession>A0A4D6MZW7</accession>
<reference evidence="1 2" key="1">
    <citation type="submission" date="2019-04" db="EMBL/GenBank/DDBJ databases">
        <title>An improved genome assembly and genetic linkage map for asparagus bean, Vigna unguiculata ssp. sesquipedialis.</title>
        <authorList>
            <person name="Xia Q."/>
            <person name="Zhang R."/>
            <person name="Dong Y."/>
        </authorList>
    </citation>
    <scope>NUCLEOTIDE SEQUENCE [LARGE SCALE GENOMIC DNA]</scope>
    <source>
        <tissue evidence="1">Leaf</tissue>
    </source>
</reference>